<keyword evidence="2" id="KW-0732">Signal</keyword>
<feature type="chain" id="PRO_5013281637" evidence="2">
    <location>
        <begin position="19"/>
        <end position="157"/>
    </location>
</feature>
<feature type="region of interest" description="Disordered" evidence="1">
    <location>
        <begin position="66"/>
        <end position="96"/>
    </location>
</feature>
<protein>
    <submittedName>
        <fullName evidence="3">Uncharacterized protein</fullName>
    </submittedName>
</protein>
<reference evidence="3 4" key="1">
    <citation type="journal article" date="2013" name="Nat. Genet.">
        <title>The high-quality draft genome of peach (Prunus persica) identifies unique patterns of genetic diversity, domestication and genome evolution.</title>
        <authorList>
            <consortium name="International Peach Genome Initiative"/>
            <person name="Verde I."/>
            <person name="Abbott A.G."/>
            <person name="Scalabrin S."/>
            <person name="Jung S."/>
            <person name="Shu S."/>
            <person name="Marroni F."/>
            <person name="Zhebentyayeva T."/>
            <person name="Dettori M.T."/>
            <person name="Grimwood J."/>
            <person name="Cattonaro F."/>
            <person name="Zuccolo A."/>
            <person name="Rossini L."/>
            <person name="Jenkins J."/>
            <person name="Vendramin E."/>
            <person name="Meisel L.A."/>
            <person name="Decroocq V."/>
            <person name="Sosinski B."/>
            <person name="Prochnik S."/>
            <person name="Mitros T."/>
            <person name="Policriti A."/>
            <person name="Cipriani G."/>
            <person name="Dondini L."/>
            <person name="Ficklin S."/>
            <person name="Goodstein D.M."/>
            <person name="Xuan P."/>
            <person name="Del Fabbro C."/>
            <person name="Aramini V."/>
            <person name="Copetti D."/>
            <person name="Gonzalez S."/>
            <person name="Horner D.S."/>
            <person name="Falchi R."/>
            <person name="Lucas S."/>
            <person name="Mica E."/>
            <person name="Maldonado J."/>
            <person name="Lazzari B."/>
            <person name="Bielenberg D."/>
            <person name="Pirona R."/>
            <person name="Miculan M."/>
            <person name="Barakat A."/>
            <person name="Testolin R."/>
            <person name="Stella A."/>
            <person name="Tartarini S."/>
            <person name="Tonutti P."/>
            <person name="Arus P."/>
            <person name="Orellana A."/>
            <person name="Wells C."/>
            <person name="Main D."/>
            <person name="Vizzotto G."/>
            <person name="Silva H."/>
            <person name="Salamini F."/>
            <person name="Schmutz J."/>
            <person name="Morgante M."/>
            <person name="Rokhsar D.S."/>
        </authorList>
    </citation>
    <scope>NUCLEOTIDE SEQUENCE [LARGE SCALE GENOMIC DNA]</scope>
    <source>
        <strain evidence="4">cv. Nemared</strain>
    </source>
</reference>
<dbReference type="AlphaFoldDB" id="A0A251PY39"/>
<sequence length="157" mass="17616">MKGMKLLAWFLFISCSHALSSLALKGFFKLEYEQKGAKLSRPIGQGQDFHGVDGAVKLCGEKHEMDEPRKIQKGKGGVYGGANIAHKPRPTERSSAPSLLAKPQRLFLFTKTRIMGNYKQDFNTFPCCRIIIFHHLERNELLKDKPKNQKDVGGSIA</sequence>
<dbReference type="Gramene" id="ONI16494">
    <property type="protein sequence ID" value="ONI16494"/>
    <property type="gene ID" value="PRUPE_3G102000"/>
</dbReference>
<organism evidence="3 4">
    <name type="scientific">Prunus persica</name>
    <name type="common">Peach</name>
    <name type="synonym">Amygdalus persica</name>
    <dbReference type="NCBI Taxonomy" id="3760"/>
    <lineage>
        <taxon>Eukaryota</taxon>
        <taxon>Viridiplantae</taxon>
        <taxon>Streptophyta</taxon>
        <taxon>Embryophyta</taxon>
        <taxon>Tracheophyta</taxon>
        <taxon>Spermatophyta</taxon>
        <taxon>Magnoliopsida</taxon>
        <taxon>eudicotyledons</taxon>
        <taxon>Gunneridae</taxon>
        <taxon>Pentapetalae</taxon>
        <taxon>rosids</taxon>
        <taxon>fabids</taxon>
        <taxon>Rosales</taxon>
        <taxon>Rosaceae</taxon>
        <taxon>Amygdaloideae</taxon>
        <taxon>Amygdaleae</taxon>
        <taxon>Prunus</taxon>
    </lineage>
</organism>
<evidence type="ECO:0000313" key="3">
    <source>
        <dbReference type="EMBL" id="ONI16494.1"/>
    </source>
</evidence>
<name>A0A251PY39_PRUPE</name>
<proteinExistence type="predicted"/>
<dbReference type="EMBL" id="CM007653">
    <property type="protein sequence ID" value="ONI16494.1"/>
    <property type="molecule type" value="Genomic_DNA"/>
</dbReference>
<evidence type="ECO:0000313" key="4">
    <source>
        <dbReference type="Proteomes" id="UP000006882"/>
    </source>
</evidence>
<evidence type="ECO:0000256" key="2">
    <source>
        <dbReference type="SAM" id="SignalP"/>
    </source>
</evidence>
<keyword evidence="4" id="KW-1185">Reference proteome</keyword>
<feature type="signal peptide" evidence="2">
    <location>
        <begin position="1"/>
        <end position="18"/>
    </location>
</feature>
<evidence type="ECO:0000256" key="1">
    <source>
        <dbReference type="SAM" id="MobiDB-lite"/>
    </source>
</evidence>
<gene>
    <name evidence="3" type="ORF">PRUPE_3G102000</name>
</gene>
<dbReference type="Proteomes" id="UP000006882">
    <property type="component" value="Chromosome G3"/>
</dbReference>
<accession>A0A251PY39</accession>